<accession>B2A1W0</accession>
<protein>
    <recommendedName>
        <fullName evidence="4">Germination protein YpeB</fullName>
    </recommendedName>
</protein>
<gene>
    <name evidence="2" type="ordered locus">Nther_2601</name>
</gene>
<evidence type="ECO:0008006" key="4">
    <source>
        <dbReference type="Google" id="ProtNLM"/>
    </source>
</evidence>
<dbReference type="EMBL" id="CP001034">
    <property type="protein sequence ID" value="ACB86157.1"/>
    <property type="molecule type" value="Genomic_DNA"/>
</dbReference>
<keyword evidence="3" id="KW-1185">Reference proteome</keyword>
<evidence type="ECO:0000256" key="1">
    <source>
        <dbReference type="SAM" id="Phobius"/>
    </source>
</evidence>
<dbReference type="STRING" id="457570.Nther_2601"/>
<evidence type="ECO:0000313" key="3">
    <source>
        <dbReference type="Proteomes" id="UP000001683"/>
    </source>
</evidence>
<dbReference type="KEGG" id="nth:Nther_2601"/>
<dbReference type="RefSeq" id="WP_012448998.1">
    <property type="nucleotide sequence ID" value="NC_010718.1"/>
</dbReference>
<reference evidence="2 3" key="2">
    <citation type="journal article" date="2011" name="J. Bacteriol.">
        <title>Complete genome sequence of the anaerobic, halophilic alkalithermophile Natranaerobius thermophilus JW/NM-WN-LF.</title>
        <authorList>
            <person name="Zhao B."/>
            <person name="Mesbah N.M."/>
            <person name="Dalin E."/>
            <person name="Goodwin L."/>
            <person name="Nolan M."/>
            <person name="Pitluck S."/>
            <person name="Chertkov O."/>
            <person name="Brettin T.S."/>
            <person name="Han J."/>
            <person name="Larimer F.W."/>
            <person name="Land M.L."/>
            <person name="Hauser L."/>
            <person name="Kyrpides N."/>
            <person name="Wiegel J."/>
        </authorList>
    </citation>
    <scope>NUCLEOTIDE SEQUENCE [LARGE SCALE GENOMIC DNA]</scope>
    <source>
        <strain evidence="3">ATCC BAA-1301 / DSM 18059 / JW/NM-WN-LF</strain>
    </source>
</reference>
<keyword evidence="1" id="KW-1133">Transmembrane helix</keyword>
<dbReference type="InParanoid" id="B2A1W0"/>
<sequence length="474" mass="55743">MHWTDKKKRSFFIAIGLILFISLSANYFLYQQKTEAESIVNETKNEQLIDSIYKSNMIVHWGYNALATGNEQTKQDNLEKIRNNSSDFESAIRKLRRYDSFTNLSQLYTDFSSLNDNTMSLVGWIQEEGFTEETEDLLISMMDEYQRLHEKLNDIHINLKDDDYDKIESHLTEIDKYTENNDFYQYGYVDSLKDDGKDSDEEERFQIDLDDRMDTEELVEEKQDESKAIAKEHLQGQLDLHGLDHEITRTGQGADTPARYTVEFREHDRAELEINKYDEVIEHKIVCGDRNSYNDTNMAEYIVVDEINLDKREAVTKAKDFLTENVGLQEDEFFLDGLKKEDGKVELTFLEKWDDILTRRRTIDMTVTLDDGTIEEFRRRDFLKEKLEYMKENLASHEIKVDVDEAKEQLNPRNEVLAEGQLYALSDELLWRFPVRVKDGYRFVLINAETGEEYTINNMSEDQALKYKKQNGGV</sequence>
<dbReference type="AlphaFoldDB" id="B2A1W0"/>
<dbReference type="HOGENOM" id="CLU_575967_0_0_9"/>
<proteinExistence type="predicted"/>
<organism evidence="2 3">
    <name type="scientific">Natranaerobius thermophilus (strain ATCC BAA-1301 / DSM 18059 / JW/NM-WN-LF)</name>
    <dbReference type="NCBI Taxonomy" id="457570"/>
    <lineage>
        <taxon>Bacteria</taxon>
        <taxon>Bacillati</taxon>
        <taxon>Bacillota</taxon>
        <taxon>Clostridia</taxon>
        <taxon>Natranaerobiales</taxon>
        <taxon>Natranaerobiaceae</taxon>
        <taxon>Natranaerobius</taxon>
    </lineage>
</organism>
<feature type="transmembrane region" description="Helical" evidence="1">
    <location>
        <begin position="12"/>
        <end position="30"/>
    </location>
</feature>
<reference evidence="2 3" key="1">
    <citation type="submission" date="2008-04" db="EMBL/GenBank/DDBJ databases">
        <title>Complete sequence of chromosome of Natranaerobius thermophilus JW/NM-WN-LF.</title>
        <authorList>
            <consortium name="US DOE Joint Genome Institute"/>
            <person name="Copeland A."/>
            <person name="Lucas S."/>
            <person name="Lapidus A."/>
            <person name="Glavina del Rio T."/>
            <person name="Dalin E."/>
            <person name="Tice H."/>
            <person name="Bruce D."/>
            <person name="Goodwin L."/>
            <person name="Pitluck S."/>
            <person name="Chertkov O."/>
            <person name="Brettin T."/>
            <person name="Detter J.C."/>
            <person name="Han C."/>
            <person name="Kuske C.R."/>
            <person name="Schmutz J."/>
            <person name="Larimer F."/>
            <person name="Land M."/>
            <person name="Hauser L."/>
            <person name="Kyrpides N."/>
            <person name="Lykidis A."/>
            <person name="Mesbah N.M."/>
            <person name="Wiegel J."/>
        </authorList>
    </citation>
    <scope>NUCLEOTIDE SEQUENCE [LARGE SCALE GENOMIC DNA]</scope>
    <source>
        <strain evidence="3">ATCC BAA-1301 / DSM 18059 / JW/NM-WN-LF</strain>
    </source>
</reference>
<evidence type="ECO:0000313" key="2">
    <source>
        <dbReference type="EMBL" id="ACB86157.1"/>
    </source>
</evidence>
<dbReference type="OrthoDB" id="2372097at2"/>
<keyword evidence="1" id="KW-0472">Membrane</keyword>
<name>B2A1W0_NATTJ</name>
<dbReference type="Proteomes" id="UP000001683">
    <property type="component" value="Chromosome"/>
</dbReference>
<keyword evidence="1" id="KW-0812">Transmembrane</keyword>